<evidence type="ECO:0000256" key="1">
    <source>
        <dbReference type="ARBA" id="ARBA00004141"/>
    </source>
</evidence>
<feature type="transmembrane region" description="Helical" evidence="7">
    <location>
        <begin position="385"/>
        <end position="404"/>
    </location>
</feature>
<dbReference type="Proteomes" id="UP000813385">
    <property type="component" value="Unassembled WGS sequence"/>
</dbReference>
<reference evidence="9" key="1">
    <citation type="journal article" date="2021" name="Nat. Commun.">
        <title>Genetic determinants of endophytism in the Arabidopsis root mycobiome.</title>
        <authorList>
            <person name="Mesny F."/>
            <person name="Miyauchi S."/>
            <person name="Thiergart T."/>
            <person name="Pickel B."/>
            <person name="Atanasova L."/>
            <person name="Karlsson M."/>
            <person name="Huettel B."/>
            <person name="Barry K.W."/>
            <person name="Haridas S."/>
            <person name="Chen C."/>
            <person name="Bauer D."/>
            <person name="Andreopoulos W."/>
            <person name="Pangilinan J."/>
            <person name="LaButti K."/>
            <person name="Riley R."/>
            <person name="Lipzen A."/>
            <person name="Clum A."/>
            <person name="Drula E."/>
            <person name="Henrissat B."/>
            <person name="Kohler A."/>
            <person name="Grigoriev I.V."/>
            <person name="Martin F.M."/>
            <person name="Hacquard S."/>
        </authorList>
    </citation>
    <scope>NUCLEOTIDE SEQUENCE</scope>
    <source>
        <strain evidence="9">MPI-CAGE-AT-0016</strain>
    </source>
</reference>
<proteinExistence type="predicted"/>
<feature type="transmembrane region" description="Helical" evidence="7">
    <location>
        <begin position="171"/>
        <end position="192"/>
    </location>
</feature>
<evidence type="ECO:0000259" key="8">
    <source>
        <dbReference type="PROSITE" id="PS50850"/>
    </source>
</evidence>
<keyword evidence="4 7" id="KW-1133">Transmembrane helix</keyword>
<feature type="transmembrane region" description="Helical" evidence="7">
    <location>
        <begin position="277"/>
        <end position="296"/>
    </location>
</feature>
<protein>
    <submittedName>
        <fullName evidence="9">SGE1 protein</fullName>
    </submittedName>
</protein>
<dbReference type="Gene3D" id="1.20.1720.10">
    <property type="entry name" value="Multidrug resistance protein D"/>
    <property type="match status" value="1"/>
</dbReference>
<dbReference type="InterPro" id="IPR020846">
    <property type="entry name" value="MFS_dom"/>
</dbReference>
<dbReference type="Pfam" id="PF07690">
    <property type="entry name" value="MFS_1"/>
    <property type="match status" value="1"/>
</dbReference>
<evidence type="ECO:0000256" key="4">
    <source>
        <dbReference type="ARBA" id="ARBA00022989"/>
    </source>
</evidence>
<feature type="transmembrane region" description="Helical" evidence="7">
    <location>
        <begin position="204"/>
        <end position="224"/>
    </location>
</feature>
<dbReference type="OrthoDB" id="10021397at2759"/>
<dbReference type="FunFam" id="1.20.1720.10:FF:000012">
    <property type="entry name" value="MFS toxin efflux pump (AflT)"/>
    <property type="match status" value="1"/>
</dbReference>
<dbReference type="PANTHER" id="PTHR23501">
    <property type="entry name" value="MAJOR FACILITATOR SUPERFAMILY"/>
    <property type="match status" value="1"/>
</dbReference>
<comment type="subcellular location">
    <subcellularLocation>
        <location evidence="1">Membrane</location>
        <topology evidence="1">Multi-pass membrane protein</topology>
    </subcellularLocation>
</comment>
<feature type="transmembrane region" description="Helical" evidence="7">
    <location>
        <begin position="78"/>
        <end position="104"/>
    </location>
</feature>
<evidence type="ECO:0000313" key="9">
    <source>
        <dbReference type="EMBL" id="KAH7376678.1"/>
    </source>
</evidence>
<feature type="transmembrane region" description="Helical" evidence="7">
    <location>
        <begin position="344"/>
        <end position="365"/>
    </location>
</feature>
<dbReference type="InterPro" id="IPR011701">
    <property type="entry name" value="MFS"/>
</dbReference>
<feature type="transmembrane region" description="Helical" evidence="7">
    <location>
        <begin position="302"/>
        <end position="324"/>
    </location>
</feature>
<keyword evidence="3 7" id="KW-0812">Transmembrane</keyword>
<feature type="transmembrane region" description="Helical" evidence="7">
    <location>
        <begin position="411"/>
        <end position="432"/>
    </location>
</feature>
<feature type="transmembrane region" description="Helical" evidence="7">
    <location>
        <begin position="438"/>
        <end position="460"/>
    </location>
</feature>
<feature type="transmembrane region" description="Helical" evidence="7">
    <location>
        <begin position="236"/>
        <end position="256"/>
    </location>
</feature>
<feature type="transmembrane region" description="Helical" evidence="7">
    <location>
        <begin position="472"/>
        <end position="495"/>
    </location>
</feature>
<evidence type="ECO:0000313" key="10">
    <source>
        <dbReference type="Proteomes" id="UP000813385"/>
    </source>
</evidence>
<evidence type="ECO:0000256" key="2">
    <source>
        <dbReference type="ARBA" id="ARBA00022448"/>
    </source>
</evidence>
<feature type="transmembrane region" description="Helical" evidence="7">
    <location>
        <begin position="543"/>
        <end position="564"/>
    </location>
</feature>
<sequence>MSTEKTSLGVPQASPERAPSTAPSVDGNRTAVDNMSTTDVDEEAPEILDPSGEKVDAATAAAADTPTEDHEYPTGMRLAFVVVALVLSVFLVALDMTIVATAIPKITDEFQRLDEVSWYGSAFFMCVAAFQSTWGKAFKYFPLKISFLISIFIFEVGSLICAVAPTSVALIIGRAISGVGAAGIASGAYTIIGFSAKPASRPALTGVIGAAYGIAAVVGPLIGGAFTDHVSWRWCFYINLPIGGLSAAIILFFFTTPPQAVPVQAPLREKLLQMDPVGSSLMMAATISFLLALQYGGVEHPWNSATVIGLLVGFVAMIAVFIAFEIWQGERAMITPRLFKERTLYVASIYAFFFAGAYFILIYYLPIFFQSVDGVSPMASGVRNLPLIIAVTIATVSSGIAITATGIYTPIMVGSAGVATIAAGLIYTFNVGTGSGKWIGYQILAGFAWGAGFQVPMIAVQGHSNEADLAPATAILLFFQTVGGAFLVAGAQAGFLQTMIKNTIRTAPHVSVQQLVLTGATDIRRVFDAETVPLIIQAYMDGLRVTFALTIAAAGVAFVASFFMRWGRLNTNKLSAGVAA</sequence>
<name>A0A8K0TW49_9PEZI</name>
<dbReference type="GO" id="GO:0022857">
    <property type="term" value="F:transmembrane transporter activity"/>
    <property type="evidence" value="ECO:0007669"/>
    <property type="project" value="InterPro"/>
</dbReference>
<dbReference type="EMBL" id="JAGPXD010000001">
    <property type="protein sequence ID" value="KAH7376678.1"/>
    <property type="molecule type" value="Genomic_DNA"/>
</dbReference>
<evidence type="ECO:0000256" key="5">
    <source>
        <dbReference type="ARBA" id="ARBA00023136"/>
    </source>
</evidence>
<feature type="region of interest" description="Disordered" evidence="6">
    <location>
        <begin position="1"/>
        <end position="68"/>
    </location>
</feature>
<keyword evidence="10" id="KW-1185">Reference proteome</keyword>
<accession>A0A8K0TW49</accession>
<keyword evidence="2" id="KW-0813">Transport</keyword>
<dbReference type="Gene3D" id="1.20.1250.20">
    <property type="entry name" value="MFS general substrate transporter like domains"/>
    <property type="match status" value="1"/>
</dbReference>
<evidence type="ECO:0000256" key="3">
    <source>
        <dbReference type="ARBA" id="ARBA00022692"/>
    </source>
</evidence>
<dbReference type="SUPFAM" id="SSF103473">
    <property type="entry name" value="MFS general substrate transporter"/>
    <property type="match status" value="1"/>
</dbReference>
<evidence type="ECO:0000256" key="7">
    <source>
        <dbReference type="SAM" id="Phobius"/>
    </source>
</evidence>
<evidence type="ECO:0000256" key="6">
    <source>
        <dbReference type="SAM" id="MobiDB-lite"/>
    </source>
</evidence>
<dbReference type="AlphaFoldDB" id="A0A8K0TW49"/>
<dbReference type="PANTHER" id="PTHR23501:SF177">
    <property type="entry name" value="MAJOR FACILITATOR SUPERFAMILY (MFS) PROFILE DOMAIN-CONTAINING PROTEIN-RELATED"/>
    <property type="match status" value="1"/>
</dbReference>
<feature type="transmembrane region" description="Helical" evidence="7">
    <location>
        <begin position="146"/>
        <end position="165"/>
    </location>
</feature>
<dbReference type="PROSITE" id="PS50850">
    <property type="entry name" value="MFS"/>
    <property type="match status" value="1"/>
</dbReference>
<feature type="transmembrane region" description="Helical" evidence="7">
    <location>
        <begin position="116"/>
        <end position="134"/>
    </location>
</feature>
<keyword evidence="5 7" id="KW-0472">Membrane</keyword>
<feature type="domain" description="Major facilitator superfamily (MFS) profile" evidence="8">
    <location>
        <begin position="81"/>
        <end position="580"/>
    </location>
</feature>
<dbReference type="FunFam" id="1.20.1250.20:FF:000196">
    <property type="entry name" value="MFS toxin efflux pump (AflT)"/>
    <property type="match status" value="1"/>
</dbReference>
<comment type="caution">
    <text evidence="9">The sequence shown here is derived from an EMBL/GenBank/DDBJ whole genome shotgun (WGS) entry which is preliminary data.</text>
</comment>
<dbReference type="GO" id="GO:0005886">
    <property type="term" value="C:plasma membrane"/>
    <property type="evidence" value="ECO:0007669"/>
    <property type="project" value="TreeGrafter"/>
</dbReference>
<dbReference type="InterPro" id="IPR036259">
    <property type="entry name" value="MFS_trans_sf"/>
</dbReference>
<gene>
    <name evidence="9" type="ORF">B0T11DRAFT_251047</name>
</gene>
<organism evidence="9 10">
    <name type="scientific">Plectosphaerella cucumerina</name>
    <dbReference type="NCBI Taxonomy" id="40658"/>
    <lineage>
        <taxon>Eukaryota</taxon>
        <taxon>Fungi</taxon>
        <taxon>Dikarya</taxon>
        <taxon>Ascomycota</taxon>
        <taxon>Pezizomycotina</taxon>
        <taxon>Sordariomycetes</taxon>
        <taxon>Hypocreomycetidae</taxon>
        <taxon>Glomerellales</taxon>
        <taxon>Plectosphaerellaceae</taxon>
        <taxon>Plectosphaerella</taxon>
    </lineage>
</organism>
<dbReference type="CDD" id="cd17502">
    <property type="entry name" value="MFS_Azr1_MDR_like"/>
    <property type="match status" value="1"/>
</dbReference>